<dbReference type="SUPFAM" id="SSF56112">
    <property type="entry name" value="Protein kinase-like (PK-like)"/>
    <property type="match status" value="1"/>
</dbReference>
<dbReference type="InterPro" id="IPR000719">
    <property type="entry name" value="Prot_kinase_dom"/>
</dbReference>
<evidence type="ECO:0000256" key="1">
    <source>
        <dbReference type="ARBA" id="ARBA00012513"/>
    </source>
</evidence>
<protein>
    <recommendedName>
        <fullName evidence="2">Casein kinase I</fullName>
        <ecNumber evidence="1">2.7.11.1</ecNumber>
    </recommendedName>
</protein>
<evidence type="ECO:0000259" key="3">
    <source>
        <dbReference type="PROSITE" id="PS50011"/>
    </source>
</evidence>
<dbReference type="PROSITE" id="PS00108">
    <property type="entry name" value="PROTEIN_KINASE_ST"/>
    <property type="match status" value="1"/>
</dbReference>
<reference evidence="4 5" key="1">
    <citation type="submission" date="2014-06" db="EMBL/GenBank/DDBJ databases">
        <authorList>
            <person name="Swart Estienne"/>
        </authorList>
    </citation>
    <scope>NUCLEOTIDE SEQUENCE [LARGE SCALE GENOMIC DNA]</scope>
    <source>
        <strain evidence="4 5">130c</strain>
    </source>
</reference>
<evidence type="ECO:0000313" key="5">
    <source>
        <dbReference type="Proteomes" id="UP000039865"/>
    </source>
</evidence>
<dbReference type="AlphaFoldDB" id="A0A077ZTY6"/>
<accession>A0A077ZTY6</accession>
<dbReference type="OrthoDB" id="3265205at2759"/>
<name>A0A077ZTY6_STYLE</name>
<dbReference type="PANTHER" id="PTHR11909">
    <property type="entry name" value="CASEIN KINASE-RELATED"/>
    <property type="match status" value="1"/>
</dbReference>
<dbReference type="PROSITE" id="PS50011">
    <property type="entry name" value="PROTEIN_KINASE_DOM"/>
    <property type="match status" value="1"/>
</dbReference>
<dbReference type="GO" id="GO:0005524">
    <property type="term" value="F:ATP binding"/>
    <property type="evidence" value="ECO:0007669"/>
    <property type="project" value="InterPro"/>
</dbReference>
<evidence type="ECO:0000313" key="4">
    <source>
        <dbReference type="EMBL" id="CDW73327.1"/>
    </source>
</evidence>
<sequence length="451" mass="52781">MLIIRLGQNPFKLPHWLAIKGYLISCFHKCQLKSSVLRWFNDQEEYLTERNYYIKYSKQQQDKYQIYITSGVVEAKLFYIAFKMLGLSLKSQLKMRQQQISYNKIIELGLALVNYIVQFFIQLDQIELVHKVGYVHKDIKPENILFNQTNYQRINYSQVTLIDYGISKEYLDIGGKHIINKKIDHFTGNLYFSNSSRRDDIISLFYLLIYLSRGTLPWIGCITPPLNQEKYNQIISLKEQHFQQAQVNSHNCPLAKLLVKSQGIKFSEDPDYNYLRKKLIQILVVEDQKYHHQRAHTTVDLSNILSQNSKKTEFTCSLNIDIVNVIGWKLLKIVHFPRDLTIVLTKVRIDTLNDCQSCLKIQPIAMSGCLEVKRLKRTSSMKLPIELNNEVDIEQMNQNSALIDDELDYLDIADEEITQDSPISELHEKYIYNSNEISKICSKINKNSMML</sequence>
<evidence type="ECO:0000256" key="2">
    <source>
        <dbReference type="ARBA" id="ARBA00023860"/>
    </source>
</evidence>
<dbReference type="Proteomes" id="UP000039865">
    <property type="component" value="Unassembled WGS sequence"/>
</dbReference>
<proteinExistence type="predicted"/>
<keyword evidence="5" id="KW-1185">Reference proteome</keyword>
<dbReference type="InterPro" id="IPR011009">
    <property type="entry name" value="Kinase-like_dom_sf"/>
</dbReference>
<organism evidence="4 5">
    <name type="scientific">Stylonychia lemnae</name>
    <name type="common">Ciliate</name>
    <dbReference type="NCBI Taxonomy" id="5949"/>
    <lineage>
        <taxon>Eukaryota</taxon>
        <taxon>Sar</taxon>
        <taxon>Alveolata</taxon>
        <taxon>Ciliophora</taxon>
        <taxon>Intramacronucleata</taxon>
        <taxon>Spirotrichea</taxon>
        <taxon>Stichotrichia</taxon>
        <taxon>Sporadotrichida</taxon>
        <taxon>Oxytrichidae</taxon>
        <taxon>Stylonychinae</taxon>
        <taxon>Stylonychia</taxon>
    </lineage>
</organism>
<dbReference type="EMBL" id="CCKQ01002237">
    <property type="protein sequence ID" value="CDW73327.1"/>
    <property type="molecule type" value="Genomic_DNA"/>
</dbReference>
<dbReference type="GO" id="GO:0004674">
    <property type="term" value="F:protein serine/threonine kinase activity"/>
    <property type="evidence" value="ECO:0007669"/>
    <property type="project" value="UniProtKB-EC"/>
</dbReference>
<dbReference type="Gene3D" id="1.10.510.10">
    <property type="entry name" value="Transferase(Phosphotransferase) domain 1"/>
    <property type="match status" value="1"/>
</dbReference>
<gene>
    <name evidence="4" type="primary">Contig2950.g3153</name>
    <name evidence="4" type="ORF">STYLEM_2303</name>
</gene>
<dbReference type="EC" id="2.7.11.1" evidence="1"/>
<feature type="domain" description="Protein kinase" evidence="3">
    <location>
        <begin position="1"/>
        <end position="284"/>
    </location>
</feature>
<dbReference type="InParanoid" id="A0A077ZTY6"/>
<dbReference type="InterPro" id="IPR008271">
    <property type="entry name" value="Ser/Thr_kinase_AS"/>
</dbReference>
<dbReference type="InterPro" id="IPR050235">
    <property type="entry name" value="CK1_Ser-Thr_kinase"/>
</dbReference>